<dbReference type="PROSITE" id="PS50983">
    <property type="entry name" value="FE_B12_PBP"/>
    <property type="match status" value="1"/>
</dbReference>
<name>A0A975S0P6_9RHOB</name>
<sequence length="282" mass="29764">MPNSDALRRILLAGALLCAPASALADGPARVVSMNLCTDQLAMLMAAPGQLHSVSYLAADPRGSAMADQARAYPVNHGLAEEVYLMQPDLVLAGTYTSRATVDMLRRLGVPVETFEPSNSLQEVRDGMIRMGAVLGQSARAAEIVAAYDADLAAFQEAVAHRPRAALYAANSYTSGDRTLAGQILATAGLANVAAEAGYDSGGILPLEVLVMAAPEAVITGRPFPGASRSEEVLRHPALLAMQDDHASGHVTDRDWVCGTPYVLRAVAEMAELRRTLIEVDQ</sequence>
<reference evidence="3" key="1">
    <citation type="submission" date="2021-06" db="EMBL/GenBank/DDBJ databases">
        <title>Direct submission.</title>
        <authorList>
            <person name="Lee C.-S."/>
            <person name="Jin L."/>
        </authorList>
    </citation>
    <scope>NUCLEOTIDE SEQUENCE</scope>
    <source>
        <strain evidence="3">Con5</strain>
    </source>
</reference>
<dbReference type="SUPFAM" id="SSF53807">
    <property type="entry name" value="Helical backbone' metal receptor"/>
    <property type="match status" value="1"/>
</dbReference>
<dbReference type="EMBL" id="CP076361">
    <property type="protein sequence ID" value="QWK89123.1"/>
    <property type="molecule type" value="Genomic_DNA"/>
</dbReference>
<dbReference type="AlphaFoldDB" id="A0A975S0P6"/>
<dbReference type="InterPro" id="IPR002491">
    <property type="entry name" value="ABC_transptr_periplasmic_BD"/>
</dbReference>
<protein>
    <submittedName>
        <fullName evidence="3">ABC transporter substrate-binding protein</fullName>
    </submittedName>
</protein>
<accession>A0A975S0P6</accession>
<evidence type="ECO:0000313" key="4">
    <source>
        <dbReference type="Proteomes" id="UP000679352"/>
    </source>
</evidence>
<dbReference type="RefSeq" id="WP_215505864.1">
    <property type="nucleotide sequence ID" value="NZ_CP076361.1"/>
</dbReference>
<feature type="chain" id="PRO_5037976137" evidence="1">
    <location>
        <begin position="26"/>
        <end position="282"/>
    </location>
</feature>
<organism evidence="3 4">
    <name type="scientific">Gemmobacter fulvus</name>
    <dbReference type="NCBI Taxonomy" id="2840474"/>
    <lineage>
        <taxon>Bacteria</taxon>
        <taxon>Pseudomonadati</taxon>
        <taxon>Pseudomonadota</taxon>
        <taxon>Alphaproteobacteria</taxon>
        <taxon>Rhodobacterales</taxon>
        <taxon>Paracoccaceae</taxon>
        <taxon>Gemmobacter</taxon>
    </lineage>
</organism>
<dbReference type="Gene3D" id="3.40.50.1980">
    <property type="entry name" value="Nitrogenase molybdenum iron protein domain"/>
    <property type="match status" value="2"/>
</dbReference>
<evidence type="ECO:0000313" key="3">
    <source>
        <dbReference type="EMBL" id="QWK89123.1"/>
    </source>
</evidence>
<gene>
    <name evidence="3" type="ORF">KM031_09545</name>
</gene>
<dbReference type="PANTHER" id="PTHR30535">
    <property type="entry name" value="VITAMIN B12-BINDING PROTEIN"/>
    <property type="match status" value="1"/>
</dbReference>
<evidence type="ECO:0000259" key="2">
    <source>
        <dbReference type="PROSITE" id="PS50983"/>
    </source>
</evidence>
<feature type="signal peptide" evidence="1">
    <location>
        <begin position="1"/>
        <end position="25"/>
    </location>
</feature>
<dbReference type="Proteomes" id="UP000679352">
    <property type="component" value="Chromosome"/>
</dbReference>
<dbReference type="InterPro" id="IPR050902">
    <property type="entry name" value="ABC_Transporter_SBP"/>
</dbReference>
<dbReference type="KEGG" id="gfu:KM031_09545"/>
<dbReference type="PANTHER" id="PTHR30535:SF34">
    <property type="entry name" value="MOLYBDATE-BINDING PROTEIN MOLA"/>
    <property type="match status" value="1"/>
</dbReference>
<dbReference type="GO" id="GO:0071281">
    <property type="term" value="P:cellular response to iron ion"/>
    <property type="evidence" value="ECO:0007669"/>
    <property type="project" value="TreeGrafter"/>
</dbReference>
<keyword evidence="1" id="KW-0732">Signal</keyword>
<keyword evidence="4" id="KW-1185">Reference proteome</keyword>
<evidence type="ECO:0000256" key="1">
    <source>
        <dbReference type="SAM" id="SignalP"/>
    </source>
</evidence>
<feature type="domain" description="Fe/B12 periplasmic-binding" evidence="2">
    <location>
        <begin position="30"/>
        <end position="281"/>
    </location>
</feature>
<proteinExistence type="predicted"/>
<dbReference type="Pfam" id="PF01497">
    <property type="entry name" value="Peripla_BP_2"/>
    <property type="match status" value="1"/>
</dbReference>